<dbReference type="Proteomes" id="UP000696310">
    <property type="component" value="Unassembled WGS sequence"/>
</dbReference>
<comment type="caution">
    <text evidence="1">The sequence shown here is derived from an EMBL/GenBank/DDBJ whole genome shotgun (WGS) entry which is preliminary data.</text>
</comment>
<sequence>MMMNPNKPELKELFDGLKSYLAYGYVNELSPEDPAKDAFDYLNALYLANQHEGLVFCKLILESEILYNDFLRATCLSYLLLSESGREYSFSFFIENSKALSVPLLKEALFYFYCAKNETDPYPVPEGLFKNLMERYEELKDDPDAKIYHLHETYNDFLKAYSLNN</sequence>
<gene>
    <name evidence="1" type="ORF">IM880_21735</name>
</gene>
<dbReference type="RefSeq" id="WP_095699571.1">
    <property type="nucleotide sequence ID" value="NZ_JAIZGL010000004.1"/>
</dbReference>
<protein>
    <submittedName>
        <fullName evidence="1">Uncharacterized protein</fullName>
    </submittedName>
</protein>
<dbReference type="AlphaFoldDB" id="A0AAW4P669"/>
<reference evidence="1" key="1">
    <citation type="journal article" date="2021" name="bioRxiv">
        <title>Identification of Pectobacterium species isolated from the soft rot of tetecho (Neobuxbaumia tetetzo), a columnar cactus, and associated metagenomics.</title>
        <authorList>
            <person name="Vargas-Peralta D."/>
            <person name="Narvaez-Barragan D.A."/>
            <person name="de Sandozequi A."/>
            <person name="Romero-Gutierrez M.F."/>
            <person name="Segovia L."/>
            <person name="Martinez-Anaya C."/>
            <person name="Alcaraz L.D."/>
            <person name="de la Torre Almaraz R."/>
        </authorList>
    </citation>
    <scope>NUCLEOTIDE SEQUENCE</scope>
    <source>
        <strain evidence="1">A3</strain>
    </source>
</reference>
<proteinExistence type="predicted"/>
<name>A0AAW4P669_9GAMM</name>
<evidence type="ECO:0000313" key="2">
    <source>
        <dbReference type="Proteomes" id="UP000696310"/>
    </source>
</evidence>
<evidence type="ECO:0000313" key="1">
    <source>
        <dbReference type="EMBL" id="MBW5894832.1"/>
    </source>
</evidence>
<dbReference type="EMBL" id="JAESHX010000151">
    <property type="protein sequence ID" value="MBW5894832.1"/>
    <property type="molecule type" value="Genomic_DNA"/>
</dbReference>
<reference evidence="1" key="2">
    <citation type="submission" date="2021-01" db="EMBL/GenBank/DDBJ databases">
        <authorList>
            <person name="Vargas Peralta D."/>
        </authorList>
    </citation>
    <scope>NUCLEOTIDE SEQUENCE</scope>
    <source>
        <strain evidence="1">A3</strain>
    </source>
</reference>
<organism evidence="1 2">
    <name type="scientific">Pectobacterium polaris</name>
    <dbReference type="NCBI Taxonomy" id="2042057"/>
    <lineage>
        <taxon>Bacteria</taxon>
        <taxon>Pseudomonadati</taxon>
        <taxon>Pseudomonadota</taxon>
        <taxon>Gammaproteobacteria</taxon>
        <taxon>Enterobacterales</taxon>
        <taxon>Pectobacteriaceae</taxon>
        <taxon>Pectobacterium</taxon>
    </lineage>
</organism>
<dbReference type="CDD" id="cd20696">
    <property type="entry name" value="CdiI_Ecoli3006-like"/>
    <property type="match status" value="1"/>
</dbReference>
<accession>A0AAW4P669</accession>